<dbReference type="InterPro" id="IPR056924">
    <property type="entry name" value="SH3_Tf2-1"/>
</dbReference>
<dbReference type="FunFam" id="1.10.340.70:FF:000001">
    <property type="entry name" value="Retrovirus-related Pol polyprotein from transposon gypsy-like Protein"/>
    <property type="match status" value="1"/>
</dbReference>
<dbReference type="Pfam" id="PF24626">
    <property type="entry name" value="SH3_Tf2-1"/>
    <property type="match status" value="1"/>
</dbReference>
<keyword evidence="2" id="KW-0547">Nucleotide-binding</keyword>
<dbReference type="AlphaFoldDB" id="A0A2I0WQI8"/>
<dbReference type="InterPro" id="IPR012337">
    <property type="entry name" value="RNaseH-like_sf"/>
</dbReference>
<organism evidence="2 3">
    <name type="scientific">Dendrobium catenatum</name>
    <dbReference type="NCBI Taxonomy" id="906689"/>
    <lineage>
        <taxon>Eukaryota</taxon>
        <taxon>Viridiplantae</taxon>
        <taxon>Streptophyta</taxon>
        <taxon>Embryophyta</taxon>
        <taxon>Tracheophyta</taxon>
        <taxon>Spermatophyta</taxon>
        <taxon>Magnoliopsida</taxon>
        <taxon>Liliopsida</taxon>
        <taxon>Asparagales</taxon>
        <taxon>Orchidaceae</taxon>
        <taxon>Epidendroideae</taxon>
        <taxon>Malaxideae</taxon>
        <taxon>Dendrobiinae</taxon>
        <taxon>Dendrobium</taxon>
    </lineage>
</organism>
<dbReference type="Gene3D" id="3.30.420.10">
    <property type="entry name" value="Ribonuclease H-like superfamily/Ribonuclease H"/>
    <property type="match status" value="1"/>
</dbReference>
<dbReference type="InterPro" id="IPR041588">
    <property type="entry name" value="Integrase_H2C2"/>
</dbReference>
<dbReference type="SUPFAM" id="SSF53098">
    <property type="entry name" value="Ribonuclease H-like"/>
    <property type="match status" value="1"/>
</dbReference>
<dbReference type="InterPro" id="IPR036397">
    <property type="entry name" value="RNaseH_sf"/>
</dbReference>
<reference evidence="2 3" key="1">
    <citation type="journal article" date="2016" name="Sci. Rep.">
        <title>The Dendrobium catenatum Lindl. genome sequence provides insights into polysaccharide synthase, floral development and adaptive evolution.</title>
        <authorList>
            <person name="Zhang G.Q."/>
            <person name="Xu Q."/>
            <person name="Bian C."/>
            <person name="Tsai W.C."/>
            <person name="Yeh C.M."/>
            <person name="Liu K.W."/>
            <person name="Yoshida K."/>
            <person name="Zhang L.S."/>
            <person name="Chang S.B."/>
            <person name="Chen F."/>
            <person name="Shi Y."/>
            <person name="Su Y.Y."/>
            <person name="Zhang Y.Q."/>
            <person name="Chen L.J."/>
            <person name="Yin Y."/>
            <person name="Lin M."/>
            <person name="Huang H."/>
            <person name="Deng H."/>
            <person name="Wang Z.W."/>
            <person name="Zhu S.L."/>
            <person name="Zhao X."/>
            <person name="Deng C."/>
            <person name="Niu S.C."/>
            <person name="Huang J."/>
            <person name="Wang M."/>
            <person name="Liu G.H."/>
            <person name="Yang H.J."/>
            <person name="Xiao X.J."/>
            <person name="Hsiao Y.Y."/>
            <person name="Wu W.L."/>
            <person name="Chen Y.Y."/>
            <person name="Mitsuda N."/>
            <person name="Ohme-Takagi M."/>
            <person name="Luo Y.B."/>
            <person name="Van de Peer Y."/>
            <person name="Liu Z.J."/>
        </authorList>
    </citation>
    <scope>NUCLEOTIDE SEQUENCE [LARGE SCALE GENOMIC DNA]</scope>
    <source>
        <tissue evidence="2">The whole plant</tissue>
    </source>
</reference>
<protein>
    <submittedName>
        <fullName evidence="2">ATP-dependent DNA helicase RecG</fullName>
    </submittedName>
</protein>
<dbReference type="Pfam" id="PF17921">
    <property type="entry name" value="Integrase_H2C2"/>
    <property type="match status" value="1"/>
</dbReference>
<dbReference type="GO" id="GO:0015074">
    <property type="term" value="P:DNA integration"/>
    <property type="evidence" value="ECO:0007669"/>
    <property type="project" value="InterPro"/>
</dbReference>
<reference evidence="2 3" key="2">
    <citation type="journal article" date="2017" name="Nature">
        <title>The Apostasia genome and the evolution of orchids.</title>
        <authorList>
            <person name="Zhang G.Q."/>
            <person name="Liu K.W."/>
            <person name="Li Z."/>
            <person name="Lohaus R."/>
            <person name="Hsiao Y.Y."/>
            <person name="Niu S.C."/>
            <person name="Wang J.Y."/>
            <person name="Lin Y.C."/>
            <person name="Xu Q."/>
            <person name="Chen L.J."/>
            <person name="Yoshida K."/>
            <person name="Fujiwara S."/>
            <person name="Wang Z.W."/>
            <person name="Zhang Y.Q."/>
            <person name="Mitsuda N."/>
            <person name="Wang M."/>
            <person name="Liu G.H."/>
            <person name="Pecoraro L."/>
            <person name="Huang H.X."/>
            <person name="Xiao X.J."/>
            <person name="Lin M."/>
            <person name="Wu X.Y."/>
            <person name="Wu W.L."/>
            <person name="Chen Y.Y."/>
            <person name="Chang S.B."/>
            <person name="Sakamoto S."/>
            <person name="Ohme-Takagi M."/>
            <person name="Yagi M."/>
            <person name="Zeng S.J."/>
            <person name="Shen C.Y."/>
            <person name="Yeh C.M."/>
            <person name="Luo Y.B."/>
            <person name="Tsai W.C."/>
            <person name="Van de Peer Y."/>
            <person name="Liu Z.J."/>
        </authorList>
    </citation>
    <scope>NUCLEOTIDE SEQUENCE [LARGE SCALE GENOMIC DNA]</scope>
    <source>
        <tissue evidence="2">The whole plant</tissue>
    </source>
</reference>
<dbReference type="PANTHER" id="PTHR35046">
    <property type="entry name" value="ZINC KNUCKLE (CCHC-TYPE) FAMILY PROTEIN"/>
    <property type="match status" value="1"/>
</dbReference>
<keyword evidence="2" id="KW-0347">Helicase</keyword>
<dbReference type="PROSITE" id="PS50994">
    <property type="entry name" value="INTEGRASE"/>
    <property type="match status" value="1"/>
</dbReference>
<accession>A0A2I0WQI8</accession>
<evidence type="ECO:0000259" key="1">
    <source>
        <dbReference type="PROSITE" id="PS50994"/>
    </source>
</evidence>
<feature type="domain" description="Integrase catalytic" evidence="1">
    <location>
        <begin position="158"/>
        <end position="323"/>
    </location>
</feature>
<keyword evidence="2" id="KW-0378">Hydrolase</keyword>
<keyword evidence="3" id="KW-1185">Reference proteome</keyword>
<dbReference type="InterPro" id="IPR001584">
    <property type="entry name" value="Integrase_cat-core"/>
</dbReference>
<gene>
    <name evidence="2" type="ORF">MA16_Dca023505</name>
</gene>
<proteinExistence type="predicted"/>
<dbReference type="GO" id="GO:0003676">
    <property type="term" value="F:nucleic acid binding"/>
    <property type="evidence" value="ECO:0007669"/>
    <property type="project" value="InterPro"/>
</dbReference>
<evidence type="ECO:0000313" key="2">
    <source>
        <dbReference type="EMBL" id="PKU77925.1"/>
    </source>
</evidence>
<dbReference type="Gene3D" id="1.10.340.70">
    <property type="match status" value="1"/>
</dbReference>
<name>A0A2I0WQI8_9ASPA</name>
<dbReference type="PANTHER" id="PTHR35046:SF18">
    <property type="entry name" value="RNA-DIRECTED DNA POLYMERASE"/>
    <property type="match status" value="1"/>
</dbReference>
<evidence type="ECO:0000313" key="3">
    <source>
        <dbReference type="Proteomes" id="UP000233837"/>
    </source>
</evidence>
<dbReference type="EMBL" id="KZ502485">
    <property type="protein sequence ID" value="PKU77925.1"/>
    <property type="molecule type" value="Genomic_DNA"/>
</dbReference>
<sequence>MHARWIIFLQKFTFVLRHKSGTQNRVADALSRRAVLLTQLQTDFSGLEGIKDLYIDDIFFKDIWSKCRNRESVADYCLKDGFLFKADLLCIPSSSWRQRIIHEAHAGALAAHMGRDNTILQLQTRFFWPHLRRDVNKFVQRCAVCQSYKGGGQNTGLYQPLPIPSSIWEDLSLDFVLGLPRTKRGNDSIMVVVDRFSKMAHFIACKKTFDALNIAKLFFKEVVRLHGIPRSLTSDRDVKFISHFWRELWKRMSTHIQLSSAYHPQTDGQTKVVNRTLGNLLRCLVQEHPKLWDDILCQAEFAFNSMTNRSTGMFPFSIVYTKLPNTVLDVAVLPKTQSKAASAFADQFVKLIADVRCKLQESSQNYKTAADVHRRERIFQPGDLVYVRIRKERLPPGSQSKLSRRKWGPFAISKKINDNAYVVDLPAEFTMSHTFNVTDIFAYVPPDDSQITIESVQSDSSHGGGE</sequence>
<dbReference type="GO" id="GO:0004386">
    <property type="term" value="F:helicase activity"/>
    <property type="evidence" value="ECO:0007669"/>
    <property type="project" value="UniProtKB-KW"/>
</dbReference>
<dbReference type="Proteomes" id="UP000233837">
    <property type="component" value="Unassembled WGS sequence"/>
</dbReference>
<keyword evidence="2" id="KW-0067">ATP-binding</keyword>